<sequence>MTILQDSPTDMSMVSNDDTSGFQAKYTIKEVLGRGASSVVKRCVEKATGKEFAVKIVDLTGDSMTDTDDVTELYNGTINEISVLRLLAGHPNIIELHDVFESSAYIFLVFELCKNGELFDYLNRVVTVSEKKTRMLMRQLLQVVEFMHSRNVVHRDLKPENILLDDDLNIKVTDFGFAAIVPEGQQNSFTDLCGTPGFLAPEVLKQSMYQGQPPYGRAVDLWASGVICYTLLAGYPPFWHRRQMMMLRMIMEGQYSFAAPEWEDISAPPKALIKALLTVDPAKRITATEALALEFFQIGTQVEEACNARHRLKRTLLMVRCAIRITKLNVTMRQTTIKLACIQRDPYRQRVLRKALDGGAFKIYGHWVKRSSEQVQQNRAVMFQNSVKREMMLLAHPSRH</sequence>
<dbReference type="InterPro" id="IPR017441">
    <property type="entry name" value="Protein_kinase_ATP_BS"/>
</dbReference>
<keyword evidence="5" id="KW-0808">Transferase</keyword>
<dbReference type="OrthoDB" id="419455at2759"/>
<dbReference type="GO" id="GO:0004689">
    <property type="term" value="F:phosphorylase kinase activity"/>
    <property type="evidence" value="ECO:0007669"/>
    <property type="project" value="UniProtKB-EC"/>
</dbReference>
<organism evidence="15 16">
    <name type="scientific">Ramazzottius varieornatus</name>
    <name type="common">Water bear</name>
    <name type="synonym">Tardigrade</name>
    <dbReference type="NCBI Taxonomy" id="947166"/>
    <lineage>
        <taxon>Eukaryota</taxon>
        <taxon>Metazoa</taxon>
        <taxon>Ecdysozoa</taxon>
        <taxon>Tardigrada</taxon>
        <taxon>Eutardigrada</taxon>
        <taxon>Parachela</taxon>
        <taxon>Hypsibioidea</taxon>
        <taxon>Ramazzottiidae</taxon>
        <taxon>Ramazzottius</taxon>
    </lineage>
</organism>
<dbReference type="InterPro" id="IPR000719">
    <property type="entry name" value="Prot_kinase_dom"/>
</dbReference>
<dbReference type="SMART" id="SM00220">
    <property type="entry name" value="S_TKc"/>
    <property type="match status" value="1"/>
</dbReference>
<dbReference type="GO" id="GO:0005977">
    <property type="term" value="P:glycogen metabolic process"/>
    <property type="evidence" value="ECO:0007669"/>
    <property type="project" value="UniProtKB-KW"/>
</dbReference>
<comment type="subunit">
    <text evidence="11">Hexadecamer of 4 heterotetramers, each composed of alpha, beta, gamma, and delta subunits. Alpha (PHKA1 or PHKA2) and beta (PHKB) are regulatory subunits, gamma (PHKG1 or PHKG2) is the catalytic subunit, and delta is calmodulin.</text>
</comment>
<dbReference type="Proteomes" id="UP000186922">
    <property type="component" value="Unassembled WGS sequence"/>
</dbReference>
<dbReference type="GO" id="GO:0005524">
    <property type="term" value="F:ATP binding"/>
    <property type="evidence" value="ECO:0007669"/>
    <property type="project" value="UniProtKB-UniRule"/>
</dbReference>
<evidence type="ECO:0000256" key="13">
    <source>
        <dbReference type="RuleBase" id="RU000304"/>
    </source>
</evidence>
<dbReference type="Pfam" id="PF00069">
    <property type="entry name" value="Pkinase"/>
    <property type="match status" value="1"/>
</dbReference>
<evidence type="ECO:0000256" key="5">
    <source>
        <dbReference type="ARBA" id="ARBA00022679"/>
    </source>
</evidence>
<evidence type="ECO:0000256" key="6">
    <source>
        <dbReference type="ARBA" id="ARBA00022741"/>
    </source>
</evidence>
<evidence type="ECO:0000256" key="12">
    <source>
        <dbReference type="PROSITE-ProRule" id="PRU10141"/>
    </source>
</evidence>
<feature type="domain" description="Protein kinase" evidence="14">
    <location>
        <begin position="26"/>
        <end position="296"/>
    </location>
</feature>
<keyword evidence="6 12" id="KW-0547">Nucleotide-binding</keyword>
<protein>
    <recommendedName>
        <fullName evidence="2">phosphorylase kinase</fullName>
        <ecNumber evidence="2">2.7.11.19</ecNumber>
    </recommendedName>
</protein>
<dbReference type="FunFam" id="3.30.200.20:FF:000138">
    <property type="entry name" value="Phosphorylase b kinase gamma catalytic chain, liver/testis"/>
    <property type="match status" value="1"/>
</dbReference>
<evidence type="ECO:0000256" key="2">
    <source>
        <dbReference type="ARBA" id="ARBA00012432"/>
    </source>
</evidence>
<dbReference type="PRINTS" id="PR01049">
    <property type="entry name" value="PHOSPHBKNASE"/>
</dbReference>
<dbReference type="InterPro" id="IPR011009">
    <property type="entry name" value="Kinase-like_dom_sf"/>
</dbReference>
<dbReference type="PANTHER" id="PTHR24347">
    <property type="entry name" value="SERINE/THREONINE-PROTEIN KINASE"/>
    <property type="match status" value="1"/>
</dbReference>
<dbReference type="PROSITE" id="PS00107">
    <property type="entry name" value="PROTEIN_KINASE_ATP"/>
    <property type="match status" value="1"/>
</dbReference>
<dbReference type="PROSITE" id="PS00108">
    <property type="entry name" value="PROTEIN_KINASE_ST"/>
    <property type="match status" value="1"/>
</dbReference>
<keyword evidence="8 12" id="KW-0067">ATP-binding</keyword>
<dbReference type="PROSITE" id="PS50011">
    <property type="entry name" value="PROTEIN_KINASE_DOM"/>
    <property type="match status" value="1"/>
</dbReference>
<name>A0A1D1VS59_RAMVA</name>
<comment type="similarity">
    <text evidence="13">Belongs to the protein kinase superfamily.</text>
</comment>
<evidence type="ECO:0000256" key="10">
    <source>
        <dbReference type="ARBA" id="ARBA00023277"/>
    </source>
</evidence>
<keyword evidence="4" id="KW-0321">Glycogen metabolism</keyword>
<dbReference type="InterPro" id="IPR008271">
    <property type="entry name" value="Ser/Thr_kinase_AS"/>
</dbReference>
<reference evidence="15 16" key="1">
    <citation type="journal article" date="2016" name="Nat. Commun.">
        <title>Extremotolerant tardigrade genome and improved radiotolerance of human cultured cells by tardigrade-unique protein.</title>
        <authorList>
            <person name="Hashimoto T."/>
            <person name="Horikawa D.D."/>
            <person name="Saito Y."/>
            <person name="Kuwahara H."/>
            <person name="Kozuka-Hata H."/>
            <person name="Shin-I T."/>
            <person name="Minakuchi Y."/>
            <person name="Ohishi K."/>
            <person name="Motoyama A."/>
            <person name="Aizu T."/>
            <person name="Enomoto A."/>
            <person name="Kondo K."/>
            <person name="Tanaka S."/>
            <person name="Hara Y."/>
            <person name="Koshikawa S."/>
            <person name="Sagara H."/>
            <person name="Miura T."/>
            <person name="Yokobori S."/>
            <person name="Miyagawa K."/>
            <person name="Suzuki Y."/>
            <person name="Kubo T."/>
            <person name="Oyama M."/>
            <person name="Kohara Y."/>
            <person name="Fujiyama A."/>
            <person name="Arakawa K."/>
            <person name="Katayama T."/>
            <person name="Toyoda A."/>
            <person name="Kunieda T."/>
        </authorList>
    </citation>
    <scope>NUCLEOTIDE SEQUENCE [LARGE SCALE GENOMIC DNA]</scope>
    <source>
        <strain evidence="15 16">YOKOZUNA-1</strain>
    </source>
</reference>
<evidence type="ECO:0000259" key="14">
    <source>
        <dbReference type="PROSITE" id="PS50011"/>
    </source>
</evidence>
<keyword evidence="7" id="KW-0418">Kinase</keyword>
<dbReference type="SUPFAM" id="SSF56112">
    <property type="entry name" value="Protein kinase-like (PK-like)"/>
    <property type="match status" value="1"/>
</dbReference>
<dbReference type="EMBL" id="BDGG01000010">
    <property type="protein sequence ID" value="GAV04402.1"/>
    <property type="molecule type" value="Genomic_DNA"/>
</dbReference>
<feature type="binding site" evidence="12">
    <location>
        <position position="55"/>
    </location>
    <ligand>
        <name>ATP</name>
        <dbReference type="ChEBI" id="CHEBI:30616"/>
    </ligand>
</feature>
<keyword evidence="10" id="KW-0119">Carbohydrate metabolism</keyword>
<comment type="caution">
    <text evidence="15">The sequence shown here is derived from an EMBL/GenBank/DDBJ whole genome shotgun (WGS) entry which is preliminary data.</text>
</comment>
<dbReference type="GO" id="GO:0005964">
    <property type="term" value="C:phosphorylase kinase complex"/>
    <property type="evidence" value="ECO:0007669"/>
    <property type="project" value="InterPro"/>
</dbReference>
<accession>A0A1D1VS59</accession>
<evidence type="ECO:0000256" key="11">
    <source>
        <dbReference type="ARBA" id="ARBA00025890"/>
    </source>
</evidence>
<evidence type="ECO:0000256" key="8">
    <source>
        <dbReference type="ARBA" id="ARBA00022840"/>
    </source>
</evidence>
<evidence type="ECO:0000256" key="9">
    <source>
        <dbReference type="ARBA" id="ARBA00022860"/>
    </source>
</evidence>
<evidence type="ECO:0000313" key="16">
    <source>
        <dbReference type="Proteomes" id="UP000186922"/>
    </source>
</evidence>
<evidence type="ECO:0000256" key="7">
    <source>
        <dbReference type="ARBA" id="ARBA00022777"/>
    </source>
</evidence>
<keyword evidence="9" id="KW-0112">Calmodulin-binding</keyword>
<evidence type="ECO:0000256" key="4">
    <source>
        <dbReference type="ARBA" id="ARBA00022600"/>
    </source>
</evidence>
<dbReference type="AlphaFoldDB" id="A0A1D1VS59"/>
<keyword evidence="3 13" id="KW-0723">Serine/threonine-protein kinase</keyword>
<evidence type="ECO:0000313" key="15">
    <source>
        <dbReference type="EMBL" id="GAV04402.1"/>
    </source>
</evidence>
<comment type="catalytic activity">
    <reaction evidence="1">
        <text>2 ATP + phosphorylase b = 2 ADP + phosphorylase a.</text>
        <dbReference type="EC" id="2.7.11.19"/>
    </reaction>
</comment>
<dbReference type="GO" id="GO:0005516">
    <property type="term" value="F:calmodulin binding"/>
    <property type="evidence" value="ECO:0007669"/>
    <property type="project" value="UniProtKB-KW"/>
</dbReference>
<dbReference type="InterPro" id="IPR002291">
    <property type="entry name" value="Phosph_kin_gamma"/>
</dbReference>
<dbReference type="Gene3D" id="3.30.200.20">
    <property type="entry name" value="Phosphorylase Kinase, domain 1"/>
    <property type="match status" value="1"/>
</dbReference>
<dbReference type="STRING" id="947166.A0A1D1VS59"/>
<dbReference type="EC" id="2.7.11.19" evidence="2"/>
<evidence type="ECO:0000256" key="3">
    <source>
        <dbReference type="ARBA" id="ARBA00022527"/>
    </source>
</evidence>
<keyword evidence="16" id="KW-1185">Reference proteome</keyword>
<dbReference type="Gene3D" id="1.10.510.10">
    <property type="entry name" value="Transferase(Phosphotransferase) domain 1"/>
    <property type="match status" value="1"/>
</dbReference>
<evidence type="ECO:0000256" key="1">
    <source>
        <dbReference type="ARBA" id="ARBA00001674"/>
    </source>
</evidence>
<gene>
    <name evidence="15" type="primary">RvY_14685-1</name>
    <name evidence="15" type="synonym">RvY_14685.1</name>
    <name evidence="15" type="ORF">RvY_14685</name>
</gene>
<dbReference type="FunFam" id="1.10.510.10:FF:000571">
    <property type="entry name" value="Maternal embryonic leucine zipper kinase"/>
    <property type="match status" value="1"/>
</dbReference>
<proteinExistence type="inferred from homology"/>